<comment type="caution">
    <text evidence="2">The sequence shown here is derived from an EMBL/GenBank/DDBJ whole genome shotgun (WGS) entry which is preliminary data.</text>
</comment>
<dbReference type="AlphaFoldDB" id="A0A9P0TK12"/>
<feature type="signal peptide" evidence="1">
    <location>
        <begin position="1"/>
        <end position="15"/>
    </location>
</feature>
<protein>
    <submittedName>
        <fullName evidence="2">Uncharacterized protein</fullName>
    </submittedName>
</protein>
<keyword evidence="1" id="KW-0732">Signal</keyword>
<sequence>MILPVLMCLLSEILAYQRYDNFYDRNYNHRSINQNYFDNNFSEDEINAINEYKKGMNFRASVRHQVFDPQFENRRVFGWIKKLFKKNETKKVKYEDLVNNKIFYLHLTRNLTDNLSQLTKVLDKFTNSLKDQSIISPTLRITRSVNDSEILEAVNTANGTTDNVTTTENITNRLRTLNTLDFKLKLLSSINDTLNIVLYKFKPASNAQEVFGDNLLFNVGFLSGSASTLKAFIDELQNISKKNVLIMDENFVMQLYDTVDKINGVSDKLLNKLNLYMDKATRELEKN</sequence>
<gene>
    <name evidence="2" type="ORF">PIBRA_LOCUS9430</name>
</gene>
<evidence type="ECO:0000313" key="2">
    <source>
        <dbReference type="EMBL" id="CAH4033105.1"/>
    </source>
</evidence>
<name>A0A9P0TK12_PIEBR</name>
<dbReference type="EMBL" id="CALOZG010000029">
    <property type="protein sequence ID" value="CAH4033105.1"/>
    <property type="molecule type" value="Genomic_DNA"/>
</dbReference>
<reference evidence="2" key="1">
    <citation type="submission" date="2022-05" db="EMBL/GenBank/DDBJ databases">
        <authorList>
            <person name="Okamura Y."/>
        </authorList>
    </citation>
    <scope>NUCLEOTIDE SEQUENCE</scope>
</reference>
<proteinExistence type="predicted"/>
<dbReference type="Proteomes" id="UP001152562">
    <property type="component" value="Unassembled WGS sequence"/>
</dbReference>
<feature type="chain" id="PRO_5040432440" evidence="1">
    <location>
        <begin position="16"/>
        <end position="287"/>
    </location>
</feature>
<evidence type="ECO:0000313" key="3">
    <source>
        <dbReference type="Proteomes" id="UP001152562"/>
    </source>
</evidence>
<organism evidence="2 3">
    <name type="scientific">Pieris brassicae</name>
    <name type="common">White butterfly</name>
    <name type="synonym">Large white butterfly</name>
    <dbReference type="NCBI Taxonomy" id="7116"/>
    <lineage>
        <taxon>Eukaryota</taxon>
        <taxon>Metazoa</taxon>
        <taxon>Ecdysozoa</taxon>
        <taxon>Arthropoda</taxon>
        <taxon>Hexapoda</taxon>
        <taxon>Insecta</taxon>
        <taxon>Pterygota</taxon>
        <taxon>Neoptera</taxon>
        <taxon>Endopterygota</taxon>
        <taxon>Lepidoptera</taxon>
        <taxon>Glossata</taxon>
        <taxon>Ditrysia</taxon>
        <taxon>Papilionoidea</taxon>
        <taxon>Pieridae</taxon>
        <taxon>Pierinae</taxon>
        <taxon>Pieris</taxon>
    </lineage>
</organism>
<keyword evidence="3" id="KW-1185">Reference proteome</keyword>
<evidence type="ECO:0000256" key="1">
    <source>
        <dbReference type="SAM" id="SignalP"/>
    </source>
</evidence>
<accession>A0A9P0TK12</accession>